<dbReference type="OrthoDB" id="5171393at2"/>
<evidence type="ECO:0000313" key="5">
    <source>
        <dbReference type="EMBL" id="RFM29679.1"/>
    </source>
</evidence>
<dbReference type="PANTHER" id="PTHR34069">
    <property type="entry name" value="3-OXOACYL-[ACYL-CARRIER-PROTEIN] SYNTHASE 3"/>
    <property type="match status" value="1"/>
</dbReference>
<evidence type="ECO:0000259" key="3">
    <source>
        <dbReference type="Pfam" id="PF08541"/>
    </source>
</evidence>
<dbReference type="InterPro" id="IPR013751">
    <property type="entry name" value="ACP_syn_III_N"/>
</dbReference>
<keyword evidence="1" id="KW-0808">Transferase</keyword>
<dbReference type="InterPro" id="IPR016039">
    <property type="entry name" value="Thiolase-like"/>
</dbReference>
<evidence type="ECO:0000256" key="2">
    <source>
        <dbReference type="ARBA" id="ARBA00023315"/>
    </source>
</evidence>
<evidence type="ECO:0000256" key="1">
    <source>
        <dbReference type="ARBA" id="ARBA00022679"/>
    </source>
</evidence>
<dbReference type="InterPro" id="IPR013747">
    <property type="entry name" value="ACP_syn_III_C"/>
</dbReference>
<dbReference type="Pfam" id="PF08541">
    <property type="entry name" value="ACP_syn_III_C"/>
    <property type="match status" value="1"/>
</dbReference>
<dbReference type="GO" id="GO:0004315">
    <property type="term" value="F:3-oxoacyl-[acyl-carrier-protein] synthase activity"/>
    <property type="evidence" value="ECO:0007669"/>
    <property type="project" value="InterPro"/>
</dbReference>
<dbReference type="Pfam" id="PF08545">
    <property type="entry name" value="ACP_syn_III"/>
    <property type="match status" value="1"/>
</dbReference>
<dbReference type="AlphaFoldDB" id="A0A3E1NP18"/>
<dbReference type="CDD" id="cd00830">
    <property type="entry name" value="KAS_III"/>
    <property type="match status" value="1"/>
</dbReference>
<dbReference type="SUPFAM" id="SSF53901">
    <property type="entry name" value="Thiolase-like"/>
    <property type="match status" value="1"/>
</dbReference>
<keyword evidence="6" id="KW-1185">Reference proteome</keyword>
<keyword evidence="2" id="KW-0012">Acyltransferase</keyword>
<proteinExistence type="predicted"/>
<reference evidence="5 6" key="1">
    <citation type="submission" date="2018-08" db="EMBL/GenBank/DDBJ databases">
        <title>Chitinophagaceae sp. K23C18032701, a novel bacterium isolated from forest soil.</title>
        <authorList>
            <person name="Wang C."/>
        </authorList>
    </citation>
    <scope>NUCLEOTIDE SEQUENCE [LARGE SCALE GENOMIC DNA]</scope>
    <source>
        <strain evidence="5 6">K23C18032701</strain>
    </source>
</reference>
<name>A0A3E1NP18_9BACT</name>
<dbReference type="Gene3D" id="3.40.47.10">
    <property type="match status" value="2"/>
</dbReference>
<accession>A0A3E1NP18</accession>
<dbReference type="GO" id="GO:0006633">
    <property type="term" value="P:fatty acid biosynthetic process"/>
    <property type="evidence" value="ECO:0007669"/>
    <property type="project" value="InterPro"/>
</dbReference>
<dbReference type="GO" id="GO:0044550">
    <property type="term" value="P:secondary metabolite biosynthetic process"/>
    <property type="evidence" value="ECO:0007669"/>
    <property type="project" value="TreeGrafter"/>
</dbReference>
<protein>
    <submittedName>
        <fullName evidence="5">Ketoacyl-ACP synthase III</fullName>
    </submittedName>
</protein>
<gene>
    <name evidence="5" type="ORF">DXN05_01475</name>
</gene>
<sequence>MNKVHAVITGTGSYIPLLKKANKDFTAQDFYDDQGQQIQQSGEIIVQKFEQITGIRERRYASHDMDASGMASMAALRAIESAGIDAETIDQIIVAHNFGDIGIESTSSSAVPAIASRVKHQLGIRNAGCIPYDLLFGCPGWLQGVIQANAFIQSGMAKKCLVIGTETLSRVIDVYDRDSMIFSDGAGAVVVEAKEYRDVAEVYGFLGASVQSFTAGELNYINMASSNFSNNNQCTQYIKMRGRKVYEFAVKYVPAAIKQCLTNCNIDITEVKKIFIHQANEKMDAAIINELYKLYDLEADLADIMPMNIHCLGNSSVATIPTLFDMVCKGELPGHHIHKGDLLVFASVGAGMNINAVCYKA</sequence>
<comment type="caution">
    <text evidence="5">The sequence shown here is derived from an EMBL/GenBank/DDBJ whole genome shotgun (WGS) entry which is preliminary data.</text>
</comment>
<dbReference type="PANTHER" id="PTHR34069:SF2">
    <property type="entry name" value="BETA-KETOACYL-[ACYL-CARRIER-PROTEIN] SYNTHASE III"/>
    <property type="match status" value="1"/>
</dbReference>
<evidence type="ECO:0000313" key="6">
    <source>
        <dbReference type="Proteomes" id="UP000261284"/>
    </source>
</evidence>
<dbReference type="RefSeq" id="WP_116845434.1">
    <property type="nucleotide sequence ID" value="NZ_QTJU01000001.1"/>
</dbReference>
<organism evidence="5 6">
    <name type="scientific">Deminuibacter soli</name>
    <dbReference type="NCBI Taxonomy" id="2291815"/>
    <lineage>
        <taxon>Bacteria</taxon>
        <taxon>Pseudomonadati</taxon>
        <taxon>Bacteroidota</taxon>
        <taxon>Chitinophagia</taxon>
        <taxon>Chitinophagales</taxon>
        <taxon>Chitinophagaceae</taxon>
        <taxon>Deminuibacter</taxon>
    </lineage>
</organism>
<feature type="domain" description="Beta-ketoacyl-[acyl-carrier-protein] synthase III N-terminal" evidence="4">
    <location>
        <begin position="132"/>
        <end position="198"/>
    </location>
</feature>
<feature type="domain" description="Beta-ketoacyl-[acyl-carrier-protein] synthase III C-terminal" evidence="3">
    <location>
        <begin position="262"/>
        <end position="359"/>
    </location>
</feature>
<evidence type="ECO:0000259" key="4">
    <source>
        <dbReference type="Pfam" id="PF08545"/>
    </source>
</evidence>
<dbReference type="Proteomes" id="UP000261284">
    <property type="component" value="Unassembled WGS sequence"/>
</dbReference>
<dbReference type="EMBL" id="QTJU01000001">
    <property type="protein sequence ID" value="RFM29679.1"/>
    <property type="molecule type" value="Genomic_DNA"/>
</dbReference>